<dbReference type="PANTHER" id="PTHR23257">
    <property type="entry name" value="SERINE-THREONINE PROTEIN KINASE"/>
    <property type="match status" value="1"/>
</dbReference>
<dbReference type="GO" id="GO:0005524">
    <property type="term" value="F:ATP binding"/>
    <property type="evidence" value="ECO:0007669"/>
    <property type="project" value="InterPro"/>
</dbReference>
<dbReference type="GO" id="GO:0007165">
    <property type="term" value="P:signal transduction"/>
    <property type="evidence" value="ECO:0007669"/>
    <property type="project" value="TreeGrafter"/>
</dbReference>
<accession>A0AAN4Z7A0</accession>
<dbReference type="Pfam" id="PF00069">
    <property type="entry name" value="Pkinase"/>
    <property type="match status" value="1"/>
</dbReference>
<dbReference type="GO" id="GO:0004672">
    <property type="term" value="F:protein kinase activity"/>
    <property type="evidence" value="ECO:0007669"/>
    <property type="project" value="InterPro"/>
</dbReference>
<name>A0AAN4Z7A0_9BILA</name>
<dbReference type="GO" id="GO:0005737">
    <property type="term" value="C:cytoplasm"/>
    <property type="evidence" value="ECO:0007669"/>
    <property type="project" value="TreeGrafter"/>
</dbReference>
<gene>
    <name evidence="2" type="ORF">PMAYCL1PPCAC_05656</name>
</gene>
<dbReference type="InterPro" id="IPR011009">
    <property type="entry name" value="Kinase-like_dom_sf"/>
</dbReference>
<reference evidence="3" key="1">
    <citation type="submission" date="2022-10" db="EMBL/GenBank/DDBJ databases">
        <title>Genome assembly of Pristionchus species.</title>
        <authorList>
            <person name="Yoshida K."/>
            <person name="Sommer R.J."/>
        </authorList>
    </citation>
    <scope>NUCLEOTIDE SEQUENCE [LARGE SCALE GENOMIC DNA]</scope>
    <source>
        <strain evidence="3">RS5460</strain>
    </source>
</reference>
<dbReference type="SUPFAM" id="SSF56112">
    <property type="entry name" value="Protein kinase-like (PK-like)"/>
    <property type="match status" value="1"/>
</dbReference>
<dbReference type="InterPro" id="IPR050167">
    <property type="entry name" value="Ser_Thr_protein_kinase"/>
</dbReference>
<dbReference type="AlphaFoldDB" id="A0AAN4Z7A0"/>
<keyword evidence="3" id="KW-1185">Reference proteome</keyword>
<dbReference type="InterPro" id="IPR000719">
    <property type="entry name" value="Prot_kinase_dom"/>
</dbReference>
<dbReference type="SMART" id="SM00220">
    <property type="entry name" value="S_TKc"/>
    <property type="match status" value="1"/>
</dbReference>
<proteinExistence type="predicted"/>
<dbReference type="EMBL" id="BTRK01000002">
    <property type="protein sequence ID" value="GMR35461.1"/>
    <property type="molecule type" value="Genomic_DNA"/>
</dbReference>
<evidence type="ECO:0000313" key="3">
    <source>
        <dbReference type="Proteomes" id="UP001328107"/>
    </source>
</evidence>
<dbReference type="Gene3D" id="1.10.510.10">
    <property type="entry name" value="Transferase(Phosphotransferase) domain 1"/>
    <property type="match status" value="1"/>
</dbReference>
<evidence type="ECO:0000259" key="1">
    <source>
        <dbReference type="PROSITE" id="PS50011"/>
    </source>
</evidence>
<dbReference type="PROSITE" id="PS50011">
    <property type="entry name" value="PROTEIN_KINASE_DOM"/>
    <property type="match status" value="1"/>
</dbReference>
<evidence type="ECO:0000313" key="2">
    <source>
        <dbReference type="EMBL" id="GMR35461.1"/>
    </source>
</evidence>
<protein>
    <recommendedName>
        <fullName evidence="1">Protein kinase domain-containing protein</fullName>
    </recommendedName>
</protein>
<organism evidence="2 3">
    <name type="scientific">Pristionchus mayeri</name>
    <dbReference type="NCBI Taxonomy" id="1317129"/>
    <lineage>
        <taxon>Eukaryota</taxon>
        <taxon>Metazoa</taxon>
        <taxon>Ecdysozoa</taxon>
        <taxon>Nematoda</taxon>
        <taxon>Chromadorea</taxon>
        <taxon>Rhabditida</taxon>
        <taxon>Rhabditina</taxon>
        <taxon>Diplogasteromorpha</taxon>
        <taxon>Diplogasteroidea</taxon>
        <taxon>Neodiplogasteridae</taxon>
        <taxon>Pristionchus</taxon>
    </lineage>
</organism>
<sequence>MLDGERFLILEYCPHSLADIIDQCHIANEPICQGNFYTWAAGIAEGLRFAHRNNHFHGDIKPPNIHIDDGNIAKLADFGLSSVPATKGATVRSNRGTARYMAPEQHVGAQLELEGLKKCDVWAFGIVLWEMMSRRNPFTKIEEHKLSIVIGTNDQ</sequence>
<dbReference type="Proteomes" id="UP001328107">
    <property type="component" value="Unassembled WGS sequence"/>
</dbReference>
<feature type="non-terminal residue" evidence="2">
    <location>
        <position position="155"/>
    </location>
</feature>
<feature type="domain" description="Protein kinase" evidence="1">
    <location>
        <begin position="1"/>
        <end position="155"/>
    </location>
</feature>
<dbReference type="PANTHER" id="PTHR23257:SF961">
    <property type="entry name" value="PROTEIN KINASE DOMAIN-CONTAINING PROTEIN"/>
    <property type="match status" value="1"/>
</dbReference>
<comment type="caution">
    <text evidence="2">The sequence shown here is derived from an EMBL/GenBank/DDBJ whole genome shotgun (WGS) entry which is preliminary data.</text>
</comment>